<dbReference type="HOGENOM" id="CLU_048696_0_1_9"/>
<dbReference type="Proteomes" id="UP000004459">
    <property type="component" value="Unassembled WGS sequence"/>
</dbReference>
<dbReference type="Pfam" id="PF10117">
    <property type="entry name" value="McrBC"/>
    <property type="match status" value="1"/>
</dbReference>
<evidence type="ECO:0000313" key="2">
    <source>
        <dbReference type="Proteomes" id="UP000004459"/>
    </source>
</evidence>
<comment type="caution">
    <text evidence="1">The sequence shown here is derived from an EMBL/GenBank/DDBJ whole genome shotgun (WGS) entry which is preliminary data.</text>
</comment>
<dbReference type="PANTHER" id="PTHR38733">
    <property type="entry name" value="PROTEIN MCRC"/>
    <property type="match status" value="1"/>
</dbReference>
<evidence type="ECO:0008006" key="3">
    <source>
        <dbReference type="Google" id="ProtNLM"/>
    </source>
</evidence>
<dbReference type="EMBL" id="AGCK01000228">
    <property type="protein sequence ID" value="EHM44209.1"/>
    <property type="molecule type" value="Genomic_DNA"/>
</dbReference>
<name>G9YT85_FLAPL</name>
<dbReference type="PANTHER" id="PTHR38733:SF1">
    <property type="entry name" value="TYPE IV METHYL-DIRECTED RESTRICTION ENZYME ECOKMCRBC"/>
    <property type="match status" value="1"/>
</dbReference>
<evidence type="ECO:0000313" key="1">
    <source>
        <dbReference type="EMBL" id="EHM44209.1"/>
    </source>
</evidence>
<dbReference type="InterPro" id="IPR019292">
    <property type="entry name" value="McrC"/>
</dbReference>
<sequence>MIYLPEHAFDQLEQFILSNRDTNSGAEPLELMSLSARPGLGKVITAKNYVGVVTTRDGTEIEILPKLTLAKDNSDQAVRKVFLTMLRTVQEAPFKTFRTAHLNTSRMRLLDLFVRMFLDETHRLIQRGLKSDYTVKQDNETCVHGKIVFSEHIRKNLLHRERIFVEYDVFSVDCPENRLVKSTALYLQRHTTDLQNRKDLRIVLSVMEQVPVSKNVEQDFQRCGQSRSMEDYQRLLELCRVFLQGKSFTAFSGGQAALALLFPMERIFESYVAAVLRRHLDSKQYRVHVQAKGKYLFELPQKQFALRPDLVIEDLNSGEKTVLDTKWKLLSPQWHNYGISQTDMYQMYAYQKEYQAKQTVLLYPDCEAMADQKIPLCYSSSSGSLVRVQTLHLDSPIAMVEAVRELLDVASQPSK</sequence>
<dbReference type="PATRIC" id="fig|411475.3.peg.2373"/>
<accession>G9YT85</accession>
<organism evidence="1 2">
    <name type="scientific">Flavonifractor plautii ATCC 29863</name>
    <dbReference type="NCBI Taxonomy" id="411475"/>
    <lineage>
        <taxon>Bacteria</taxon>
        <taxon>Bacillati</taxon>
        <taxon>Bacillota</taxon>
        <taxon>Clostridia</taxon>
        <taxon>Eubacteriales</taxon>
        <taxon>Oscillospiraceae</taxon>
        <taxon>Flavonifractor</taxon>
    </lineage>
</organism>
<gene>
    <name evidence="1" type="ORF">HMPREF0372_02745</name>
</gene>
<dbReference type="AlphaFoldDB" id="G9YT85"/>
<proteinExistence type="predicted"/>
<protein>
    <recommendedName>
        <fullName evidence="3">5-methylcytosine-specific restriction enzyme subunit McrC</fullName>
    </recommendedName>
</protein>
<reference evidence="1 2" key="1">
    <citation type="submission" date="2011-08" db="EMBL/GenBank/DDBJ databases">
        <authorList>
            <person name="Weinstock G."/>
            <person name="Sodergren E."/>
            <person name="Clifton S."/>
            <person name="Fulton L."/>
            <person name="Fulton B."/>
            <person name="Courtney L."/>
            <person name="Fronick C."/>
            <person name="Harrison M."/>
            <person name="Strong C."/>
            <person name="Farmer C."/>
            <person name="Delahaunty K."/>
            <person name="Markovic C."/>
            <person name="Hall O."/>
            <person name="Minx P."/>
            <person name="Tomlinson C."/>
            <person name="Mitreva M."/>
            <person name="Hou S."/>
            <person name="Chen J."/>
            <person name="Wollam A."/>
            <person name="Pepin K.H."/>
            <person name="Johnson M."/>
            <person name="Bhonagiri V."/>
            <person name="Zhang X."/>
            <person name="Suruliraj S."/>
            <person name="Warren W."/>
            <person name="Chinwalla A."/>
            <person name="Mardis E.R."/>
            <person name="Wilson R.K."/>
        </authorList>
    </citation>
    <scope>NUCLEOTIDE SEQUENCE [LARGE SCALE GENOMIC DNA]</scope>
    <source>
        <strain evidence="1 2">ATCC 29863</strain>
    </source>
</reference>